<evidence type="ECO:0000256" key="3">
    <source>
        <dbReference type="SAM" id="MobiDB-lite"/>
    </source>
</evidence>
<protein>
    <submittedName>
        <fullName evidence="4">Single-stranded DNA-binding protein</fullName>
    </submittedName>
</protein>
<dbReference type="Pfam" id="PF00436">
    <property type="entry name" value="SSB"/>
    <property type="match status" value="1"/>
</dbReference>
<sequence length="126" mass="13393">MMDGLIAGRLYGTPEQRTSKTGKPFMVARMRAVCGDGENLFVNVIAFDAAPCAALEALREGDAIAIAGPITPKVWTDKQGVVHPALDAIAHQVLTAYHVEHKQRQVLSSQSGGDAARDAWPAPGED</sequence>
<dbReference type="GO" id="GO:0003677">
    <property type="term" value="F:DNA binding"/>
    <property type="evidence" value="ECO:0007669"/>
    <property type="project" value="UniProtKB-KW"/>
</dbReference>
<evidence type="ECO:0000313" key="5">
    <source>
        <dbReference type="Proteomes" id="UP001525968"/>
    </source>
</evidence>
<dbReference type="EMBL" id="JAODYH010000007">
    <property type="protein sequence ID" value="MCT9812268.1"/>
    <property type="molecule type" value="Genomic_DNA"/>
</dbReference>
<dbReference type="InterPro" id="IPR012340">
    <property type="entry name" value="NA-bd_OB-fold"/>
</dbReference>
<evidence type="ECO:0000313" key="4">
    <source>
        <dbReference type="EMBL" id="MCT9812268.1"/>
    </source>
</evidence>
<dbReference type="InterPro" id="IPR000424">
    <property type="entry name" value="Primosome_PriB/ssb"/>
</dbReference>
<name>A0ABT2PPU5_9BURK</name>
<dbReference type="SUPFAM" id="SSF50249">
    <property type="entry name" value="Nucleic acid-binding proteins"/>
    <property type="match status" value="1"/>
</dbReference>
<evidence type="ECO:0000256" key="2">
    <source>
        <dbReference type="PROSITE-ProRule" id="PRU00252"/>
    </source>
</evidence>
<proteinExistence type="predicted"/>
<accession>A0ABT2PPU5</accession>
<feature type="region of interest" description="Disordered" evidence="3">
    <location>
        <begin position="105"/>
        <end position="126"/>
    </location>
</feature>
<dbReference type="Proteomes" id="UP001525968">
    <property type="component" value="Unassembled WGS sequence"/>
</dbReference>
<evidence type="ECO:0000256" key="1">
    <source>
        <dbReference type="ARBA" id="ARBA00023125"/>
    </source>
</evidence>
<comment type="caution">
    <text evidence="4">The sequence shown here is derived from an EMBL/GenBank/DDBJ whole genome shotgun (WGS) entry which is preliminary data.</text>
</comment>
<organism evidence="4 5">
    <name type="scientific">Acidovorax bellezanensis</name>
    <dbReference type="NCBI Taxonomy" id="2976702"/>
    <lineage>
        <taxon>Bacteria</taxon>
        <taxon>Pseudomonadati</taxon>
        <taxon>Pseudomonadota</taxon>
        <taxon>Betaproteobacteria</taxon>
        <taxon>Burkholderiales</taxon>
        <taxon>Comamonadaceae</taxon>
        <taxon>Acidovorax</taxon>
    </lineage>
</organism>
<keyword evidence="5" id="KW-1185">Reference proteome</keyword>
<dbReference type="Gene3D" id="2.40.50.140">
    <property type="entry name" value="Nucleic acid-binding proteins"/>
    <property type="match status" value="1"/>
</dbReference>
<keyword evidence="1 2" id="KW-0238">DNA-binding</keyword>
<dbReference type="PROSITE" id="PS50935">
    <property type="entry name" value="SSB"/>
    <property type="match status" value="1"/>
</dbReference>
<reference evidence="4 5" key="1">
    <citation type="submission" date="2022-09" db="EMBL/GenBank/DDBJ databases">
        <title>Draft genome of isolate Be4.</title>
        <authorList>
            <person name="Sanchez-Castro I."/>
            <person name="Martinez-Rodriguez P."/>
            <person name="Descostes M."/>
            <person name="Merroun M."/>
        </authorList>
    </citation>
    <scope>NUCLEOTIDE SEQUENCE [LARGE SCALE GENOMIC DNA]</scope>
    <source>
        <strain evidence="4 5">Be4</strain>
    </source>
</reference>
<gene>
    <name evidence="4" type="ORF">N0K08_16610</name>
</gene>